<dbReference type="InterPro" id="IPR042095">
    <property type="entry name" value="SUMF_sf"/>
</dbReference>
<dbReference type="OrthoDB" id="9812426at2"/>
<dbReference type="PANTHER" id="PTHR23150:SF19">
    <property type="entry name" value="FORMYLGLYCINE-GENERATING ENZYME"/>
    <property type="match status" value="1"/>
</dbReference>
<dbReference type="Gene3D" id="3.90.1580.10">
    <property type="entry name" value="paralog of FGE (formylglycine-generating enzyme)"/>
    <property type="match status" value="1"/>
</dbReference>
<feature type="compositionally biased region" description="Pro residues" evidence="1">
    <location>
        <begin position="72"/>
        <end position="81"/>
    </location>
</feature>
<evidence type="ECO:0000259" key="2">
    <source>
        <dbReference type="Pfam" id="PF03781"/>
    </source>
</evidence>
<dbReference type="GO" id="GO:0120147">
    <property type="term" value="F:formylglycine-generating oxidase activity"/>
    <property type="evidence" value="ECO:0007669"/>
    <property type="project" value="TreeGrafter"/>
</dbReference>
<dbReference type="GO" id="GO:0004674">
    <property type="term" value="F:protein serine/threonine kinase activity"/>
    <property type="evidence" value="ECO:0007669"/>
    <property type="project" value="UniProtKB-EC"/>
</dbReference>
<sequence>MNESPRPGNGEATMKSMTAPRLVLLAIFVLSGCGGGSDAPETIANKPTPNPPPAKAVPANPAGVNREKPSAPARPPRPKPQTKPGKGETPEPPPPNAFMVGGKEPNFSLVSADGPREEDLFAVVTPAPAQNPAAMTIVPPRREATRVEPNRAFQLPEGFDPLPEHGYNANGIPLRIGCRKDGAVLALVPAGVFIQGTDNGPDYAKPAHPVYLDAFYIDVTEVTLEQYRKFQQERTPRPSTPLNVDDPDVYPATGITWRDALFYAKWAGRELPTEAEWEKAARGSESFRYPWGDDRVIWSRKRTLTDVTAVKSFPSDRSVYGVYDMAGNAREWCQDWYADDAYQQAREKDGTAVRNWEGPSRASKSSHRVVKGNGPGWNLWERSSLSMGDAVPGVGFRCVLRVSVPEPAEAEAADQPVRDPAVPPQTPPRQPPAGGQPRPRNRGF</sequence>
<proteinExistence type="predicted"/>
<evidence type="ECO:0000313" key="4">
    <source>
        <dbReference type="Proteomes" id="UP000320496"/>
    </source>
</evidence>
<feature type="compositionally biased region" description="Pro residues" evidence="1">
    <location>
        <begin position="421"/>
        <end position="431"/>
    </location>
</feature>
<protein>
    <submittedName>
        <fullName evidence="3">Serine/threonine-protein kinase pkn1</fullName>
        <ecNumber evidence="3">2.7.11.1</ecNumber>
    </submittedName>
</protein>
<feature type="region of interest" description="Disordered" evidence="1">
    <location>
        <begin position="408"/>
        <end position="444"/>
    </location>
</feature>
<dbReference type="PROSITE" id="PS51257">
    <property type="entry name" value="PROKAR_LIPOPROTEIN"/>
    <property type="match status" value="1"/>
</dbReference>
<dbReference type="InterPro" id="IPR005532">
    <property type="entry name" value="SUMF_dom"/>
</dbReference>
<dbReference type="Proteomes" id="UP000320496">
    <property type="component" value="Chromosome"/>
</dbReference>
<gene>
    <name evidence="3" type="primary">pkn1_10</name>
    <name evidence="3" type="ORF">Mal4_44010</name>
</gene>
<reference evidence="3 4" key="1">
    <citation type="submission" date="2019-02" db="EMBL/GenBank/DDBJ databases">
        <title>Deep-cultivation of Planctomycetes and their phenomic and genomic characterization uncovers novel biology.</title>
        <authorList>
            <person name="Wiegand S."/>
            <person name="Jogler M."/>
            <person name="Boedeker C."/>
            <person name="Pinto D."/>
            <person name="Vollmers J."/>
            <person name="Rivas-Marin E."/>
            <person name="Kohn T."/>
            <person name="Peeters S.H."/>
            <person name="Heuer A."/>
            <person name="Rast P."/>
            <person name="Oberbeckmann S."/>
            <person name="Bunk B."/>
            <person name="Jeske O."/>
            <person name="Meyerdierks A."/>
            <person name="Storesund J.E."/>
            <person name="Kallscheuer N."/>
            <person name="Luecker S."/>
            <person name="Lage O.M."/>
            <person name="Pohl T."/>
            <person name="Merkel B.J."/>
            <person name="Hornburger P."/>
            <person name="Mueller R.-W."/>
            <person name="Bruemmer F."/>
            <person name="Labrenz M."/>
            <person name="Spormann A.M."/>
            <person name="Op den Camp H."/>
            <person name="Overmann J."/>
            <person name="Amann R."/>
            <person name="Jetten M.S.M."/>
            <person name="Mascher T."/>
            <person name="Medema M.H."/>
            <person name="Devos D.P."/>
            <person name="Kaster A.-K."/>
            <person name="Ovreas L."/>
            <person name="Rohde M."/>
            <person name="Galperin M.Y."/>
            <person name="Jogler C."/>
        </authorList>
    </citation>
    <scope>NUCLEOTIDE SEQUENCE [LARGE SCALE GENOMIC DNA]</scope>
    <source>
        <strain evidence="3 4">Mal4</strain>
    </source>
</reference>
<name>A0A517ZC52_9PLAN</name>
<keyword evidence="3" id="KW-0418">Kinase</keyword>
<evidence type="ECO:0000313" key="3">
    <source>
        <dbReference type="EMBL" id="QDU40047.1"/>
    </source>
</evidence>
<dbReference type="InterPro" id="IPR051043">
    <property type="entry name" value="Sulfatase_Mod_Factor_Kinase"/>
</dbReference>
<dbReference type="SUPFAM" id="SSF56436">
    <property type="entry name" value="C-type lectin-like"/>
    <property type="match status" value="1"/>
</dbReference>
<dbReference type="EMBL" id="CP036275">
    <property type="protein sequence ID" value="QDU40047.1"/>
    <property type="molecule type" value="Genomic_DNA"/>
</dbReference>
<accession>A0A517ZC52</accession>
<organism evidence="3 4">
    <name type="scientific">Maioricimonas rarisocia</name>
    <dbReference type="NCBI Taxonomy" id="2528026"/>
    <lineage>
        <taxon>Bacteria</taxon>
        <taxon>Pseudomonadati</taxon>
        <taxon>Planctomycetota</taxon>
        <taxon>Planctomycetia</taxon>
        <taxon>Planctomycetales</taxon>
        <taxon>Planctomycetaceae</taxon>
        <taxon>Maioricimonas</taxon>
    </lineage>
</organism>
<dbReference type="EC" id="2.7.11.1" evidence="3"/>
<evidence type="ECO:0000256" key="1">
    <source>
        <dbReference type="SAM" id="MobiDB-lite"/>
    </source>
</evidence>
<keyword evidence="3" id="KW-0808">Transferase</keyword>
<feature type="domain" description="Sulfatase-modifying factor enzyme-like" evidence="2">
    <location>
        <begin position="187"/>
        <end position="399"/>
    </location>
</feature>
<dbReference type="AlphaFoldDB" id="A0A517ZC52"/>
<dbReference type="Pfam" id="PF03781">
    <property type="entry name" value="FGE-sulfatase"/>
    <property type="match status" value="1"/>
</dbReference>
<dbReference type="InterPro" id="IPR016187">
    <property type="entry name" value="CTDL_fold"/>
</dbReference>
<dbReference type="PANTHER" id="PTHR23150">
    <property type="entry name" value="SULFATASE MODIFYING FACTOR 1, 2"/>
    <property type="match status" value="1"/>
</dbReference>
<feature type="region of interest" description="Disordered" evidence="1">
    <location>
        <begin position="34"/>
        <end position="112"/>
    </location>
</feature>
<dbReference type="KEGG" id="mri:Mal4_44010"/>
<keyword evidence="4" id="KW-1185">Reference proteome</keyword>
<feature type="region of interest" description="Disordered" evidence="1">
    <location>
        <begin position="349"/>
        <end position="373"/>
    </location>
</feature>